<dbReference type="InterPro" id="IPR013786">
    <property type="entry name" value="AcylCoA_DH/ox_N"/>
</dbReference>
<sequence>MTIELRRNDYSFDEQQTEVCAMLAGFFGRHSPADVVRAAEPLGFDPALWQNAEHAGIVGLALPEARGGQGAGLVELAFAAEAAGRTLAPVPLADHAVAARALCRLDGGGIDVDAAVSGETIYSLAPLSHGGSGRHLVPSGALAHGVLARRGTELVLLRRDTPPPQTANDAAAPVALWDPADPEVSQTVLATGDVAEEAWRKALSEWRVVTAAALVGLGDGAVALARDYALERHQFGVPIATFQAVGHRLVDAHEAVEAARNLTLKAAWFQSEEPLTRPELPVMALANAARVAPRITGDCVHVHGGFGLMLESDISLYHRRSALWGRLGGGSRIHLAEIATALDRVERRPVPGRSLVATGGA</sequence>
<name>A0A1I5NKG0_9ACTN</name>
<evidence type="ECO:0000256" key="5">
    <source>
        <dbReference type="ARBA" id="ARBA00023002"/>
    </source>
</evidence>
<comment type="cofactor">
    <cofactor evidence="1">
        <name>FAD</name>
        <dbReference type="ChEBI" id="CHEBI:57692"/>
    </cofactor>
</comment>
<protein>
    <submittedName>
        <fullName evidence="8">Acyl-CoA dehydrogenase</fullName>
    </submittedName>
</protein>
<dbReference type="InterPro" id="IPR009075">
    <property type="entry name" value="AcylCo_DH/oxidase_C"/>
</dbReference>
<keyword evidence="3" id="KW-0285">Flavoprotein</keyword>
<evidence type="ECO:0000313" key="8">
    <source>
        <dbReference type="EMBL" id="SFP22140.1"/>
    </source>
</evidence>
<evidence type="ECO:0000256" key="2">
    <source>
        <dbReference type="ARBA" id="ARBA00009347"/>
    </source>
</evidence>
<dbReference type="EMBL" id="FOVH01000012">
    <property type="protein sequence ID" value="SFP22140.1"/>
    <property type="molecule type" value="Genomic_DNA"/>
</dbReference>
<dbReference type="AlphaFoldDB" id="A0A1I5NKG0"/>
<evidence type="ECO:0000259" key="6">
    <source>
        <dbReference type="Pfam" id="PF00441"/>
    </source>
</evidence>
<dbReference type="InterPro" id="IPR036250">
    <property type="entry name" value="AcylCo_DH-like_C"/>
</dbReference>
<proteinExistence type="inferred from homology"/>
<dbReference type="GO" id="GO:0050660">
    <property type="term" value="F:flavin adenine dinucleotide binding"/>
    <property type="evidence" value="ECO:0007669"/>
    <property type="project" value="InterPro"/>
</dbReference>
<keyword evidence="4" id="KW-0274">FAD</keyword>
<dbReference type="STRING" id="1993.SAMN04489713_112194"/>
<feature type="domain" description="Acyl-CoA dehydrogenase/oxidase N-terminal" evidence="7">
    <location>
        <begin position="14"/>
        <end position="92"/>
    </location>
</feature>
<comment type="similarity">
    <text evidence="2">Belongs to the acyl-CoA dehydrogenase family.</text>
</comment>
<dbReference type="InParanoid" id="A0A1I5NKG0"/>
<keyword evidence="9" id="KW-1185">Reference proteome</keyword>
<evidence type="ECO:0000256" key="3">
    <source>
        <dbReference type="ARBA" id="ARBA00022630"/>
    </source>
</evidence>
<gene>
    <name evidence="8" type="ORF">SAMN04489713_112194</name>
</gene>
<evidence type="ECO:0000259" key="7">
    <source>
        <dbReference type="Pfam" id="PF02771"/>
    </source>
</evidence>
<organism evidence="8 9">
    <name type="scientific">Actinomadura madurae</name>
    <dbReference type="NCBI Taxonomy" id="1993"/>
    <lineage>
        <taxon>Bacteria</taxon>
        <taxon>Bacillati</taxon>
        <taxon>Actinomycetota</taxon>
        <taxon>Actinomycetes</taxon>
        <taxon>Streptosporangiales</taxon>
        <taxon>Thermomonosporaceae</taxon>
        <taxon>Actinomadura</taxon>
    </lineage>
</organism>
<dbReference type="RefSeq" id="WP_075023079.1">
    <property type="nucleotide sequence ID" value="NZ_FOVH01000012.1"/>
</dbReference>
<evidence type="ECO:0000256" key="4">
    <source>
        <dbReference type="ARBA" id="ARBA00022827"/>
    </source>
</evidence>
<accession>A0A1I5NKG0</accession>
<dbReference type="SUPFAM" id="SSF47203">
    <property type="entry name" value="Acyl-CoA dehydrogenase C-terminal domain-like"/>
    <property type="match status" value="1"/>
</dbReference>
<dbReference type="Pfam" id="PF02771">
    <property type="entry name" value="Acyl-CoA_dh_N"/>
    <property type="match status" value="1"/>
</dbReference>
<dbReference type="PANTHER" id="PTHR43884">
    <property type="entry name" value="ACYL-COA DEHYDROGENASE"/>
    <property type="match status" value="1"/>
</dbReference>
<dbReference type="Gene3D" id="1.20.140.10">
    <property type="entry name" value="Butyryl-CoA Dehydrogenase, subunit A, domain 3"/>
    <property type="match status" value="1"/>
</dbReference>
<dbReference type="Pfam" id="PF00441">
    <property type="entry name" value="Acyl-CoA_dh_1"/>
    <property type="match status" value="1"/>
</dbReference>
<dbReference type="Proteomes" id="UP000183413">
    <property type="component" value="Unassembled WGS sequence"/>
</dbReference>
<evidence type="ECO:0000256" key="1">
    <source>
        <dbReference type="ARBA" id="ARBA00001974"/>
    </source>
</evidence>
<reference evidence="8 9" key="1">
    <citation type="submission" date="2016-10" db="EMBL/GenBank/DDBJ databases">
        <authorList>
            <person name="de Groot N.N."/>
        </authorList>
    </citation>
    <scope>NUCLEOTIDE SEQUENCE [LARGE SCALE GENOMIC DNA]</scope>
    <source>
        <strain evidence="8 9">DSM 43067</strain>
    </source>
</reference>
<dbReference type="InterPro" id="IPR037069">
    <property type="entry name" value="AcylCoA_DH/ox_N_sf"/>
</dbReference>
<dbReference type="eggNOG" id="COG1960">
    <property type="taxonomic scope" value="Bacteria"/>
</dbReference>
<dbReference type="SUPFAM" id="SSF56645">
    <property type="entry name" value="Acyl-CoA dehydrogenase NM domain-like"/>
    <property type="match status" value="1"/>
</dbReference>
<dbReference type="PANTHER" id="PTHR43884:SF20">
    <property type="entry name" value="ACYL-COA DEHYDROGENASE FADE28"/>
    <property type="match status" value="1"/>
</dbReference>
<dbReference type="GO" id="GO:0003995">
    <property type="term" value="F:acyl-CoA dehydrogenase activity"/>
    <property type="evidence" value="ECO:0007669"/>
    <property type="project" value="TreeGrafter"/>
</dbReference>
<keyword evidence="5" id="KW-0560">Oxidoreductase</keyword>
<dbReference type="Gene3D" id="1.10.540.10">
    <property type="entry name" value="Acyl-CoA dehydrogenase/oxidase, N-terminal domain"/>
    <property type="match status" value="1"/>
</dbReference>
<evidence type="ECO:0000313" key="9">
    <source>
        <dbReference type="Proteomes" id="UP000183413"/>
    </source>
</evidence>
<dbReference type="InterPro" id="IPR009100">
    <property type="entry name" value="AcylCoA_DH/oxidase_NM_dom_sf"/>
</dbReference>
<feature type="domain" description="Acyl-CoA dehydrogenase/oxidase C-terminal" evidence="6">
    <location>
        <begin position="200"/>
        <end position="341"/>
    </location>
</feature>